<comment type="similarity">
    <text evidence="1">Belongs to the NAD(P)-dependent epimerase/dehydratase family.</text>
</comment>
<dbReference type="InterPro" id="IPR036291">
    <property type="entry name" value="NAD(P)-bd_dom_sf"/>
</dbReference>
<evidence type="ECO:0000313" key="3">
    <source>
        <dbReference type="EMBL" id="GAA2730515.1"/>
    </source>
</evidence>
<evidence type="ECO:0000259" key="2">
    <source>
        <dbReference type="Pfam" id="PF01370"/>
    </source>
</evidence>
<organism evidence="3 4">
    <name type="scientific">Actinocorallia aurantiaca</name>
    <dbReference type="NCBI Taxonomy" id="46204"/>
    <lineage>
        <taxon>Bacteria</taxon>
        <taxon>Bacillati</taxon>
        <taxon>Actinomycetota</taxon>
        <taxon>Actinomycetes</taxon>
        <taxon>Streptosporangiales</taxon>
        <taxon>Thermomonosporaceae</taxon>
        <taxon>Actinocorallia</taxon>
    </lineage>
</organism>
<accession>A0ABP6GSL8</accession>
<dbReference type="Proteomes" id="UP001501842">
    <property type="component" value="Unassembled WGS sequence"/>
</dbReference>
<dbReference type="Gene3D" id="3.40.50.720">
    <property type="entry name" value="NAD(P)-binding Rossmann-like Domain"/>
    <property type="match status" value="1"/>
</dbReference>
<dbReference type="PANTHER" id="PTHR43000">
    <property type="entry name" value="DTDP-D-GLUCOSE 4,6-DEHYDRATASE-RELATED"/>
    <property type="match status" value="1"/>
</dbReference>
<comment type="caution">
    <text evidence="3">The sequence shown here is derived from an EMBL/GenBank/DDBJ whole genome shotgun (WGS) entry which is preliminary data.</text>
</comment>
<name>A0ABP6GSL8_9ACTN</name>
<evidence type="ECO:0000313" key="4">
    <source>
        <dbReference type="Proteomes" id="UP001501842"/>
    </source>
</evidence>
<feature type="domain" description="NAD-dependent epimerase/dehydratase" evidence="2">
    <location>
        <begin position="3"/>
        <end position="225"/>
    </location>
</feature>
<dbReference type="SUPFAM" id="SSF51735">
    <property type="entry name" value="NAD(P)-binding Rossmann-fold domains"/>
    <property type="match status" value="1"/>
</dbReference>
<dbReference type="InterPro" id="IPR001509">
    <property type="entry name" value="Epimerase_deHydtase"/>
</dbReference>
<dbReference type="Pfam" id="PF01370">
    <property type="entry name" value="Epimerase"/>
    <property type="match status" value="1"/>
</dbReference>
<proteinExistence type="inferred from homology"/>
<keyword evidence="4" id="KW-1185">Reference proteome</keyword>
<sequence>MNIVVTGGAGFIGAHLCRALAARGDRVTVYDDLTAGFAVSLSGSGASLVVGSTSDRDLLTETVAPADAIVHLASRPSVPRAVEDPAAAHEVNVTGALNVLEAARHCGAHVVLMGSAAVYGEHEGPSREDLPARPLSPYGASELAAEAYTLAYGHSFGVPALPFRLFNVYGSLQTAGRAHSAVVPAFLDAALRNRPLQIHGDGRQVRDFVHVSTVVAAVLDALDRRVTSSVPVNLALGAGRTLLELVSLLENLLGRPLEVVHTHPRRAEPRVSLADPSRFRALFPSVPSVPLEHGLAETLAWFRSEETLPV</sequence>
<protein>
    <submittedName>
        <fullName evidence="3">SDR family oxidoreductase</fullName>
    </submittedName>
</protein>
<reference evidence="4" key="1">
    <citation type="journal article" date="2019" name="Int. J. Syst. Evol. Microbiol.">
        <title>The Global Catalogue of Microorganisms (GCM) 10K type strain sequencing project: providing services to taxonomists for standard genome sequencing and annotation.</title>
        <authorList>
            <consortium name="The Broad Institute Genomics Platform"/>
            <consortium name="The Broad Institute Genome Sequencing Center for Infectious Disease"/>
            <person name="Wu L."/>
            <person name="Ma J."/>
        </authorList>
    </citation>
    <scope>NUCLEOTIDE SEQUENCE [LARGE SCALE GENOMIC DNA]</scope>
    <source>
        <strain evidence="4">JCM 8201</strain>
    </source>
</reference>
<evidence type="ECO:0000256" key="1">
    <source>
        <dbReference type="ARBA" id="ARBA00007637"/>
    </source>
</evidence>
<gene>
    <name evidence="3" type="ORF">GCM10010439_43720</name>
</gene>
<dbReference type="EMBL" id="BAAATZ010000018">
    <property type="protein sequence ID" value="GAA2730515.1"/>
    <property type="molecule type" value="Genomic_DNA"/>
</dbReference>